<gene>
    <name evidence="2" type="ORF">OJ1155_H10.5</name>
    <name evidence="3" type="ORF">OSJNBa0070E11.14</name>
</gene>
<proteinExistence type="predicted"/>
<reference evidence="4" key="4">
    <citation type="journal article" date="2008" name="Nucleic Acids Res.">
        <title>The rice annotation project database (RAP-DB): 2008 update.</title>
        <authorList>
            <consortium name="The rice annotation project (RAP)"/>
        </authorList>
    </citation>
    <scope>GENOME REANNOTATION</scope>
    <source>
        <strain evidence="4">cv. Nipponbare</strain>
    </source>
</reference>
<feature type="compositionally biased region" description="Basic and acidic residues" evidence="1">
    <location>
        <begin position="103"/>
        <end position="120"/>
    </location>
</feature>
<reference evidence="3" key="2">
    <citation type="submission" date="2003-01" db="EMBL/GenBank/DDBJ databases">
        <title>Oryza sativa nipponbare(GA3) genomic DNA, chromosome 9, BAC clone:OSJNBa0070E11.</title>
        <authorList>
            <person name="Sasaki T."/>
            <person name="Matsumoto T."/>
            <person name="Katayose Y."/>
        </authorList>
    </citation>
    <scope>NUCLEOTIDE SEQUENCE</scope>
</reference>
<evidence type="ECO:0000313" key="3">
    <source>
        <dbReference type="EMBL" id="BAD46659.1"/>
    </source>
</evidence>
<name>Q650V8_ORYSJ</name>
<dbReference type="EMBL" id="AP005558">
    <property type="protein sequence ID" value="BAD46237.1"/>
    <property type="molecule type" value="Genomic_DNA"/>
</dbReference>
<accession>Q650V8</accession>
<dbReference type="AlphaFoldDB" id="Q650V8"/>
<evidence type="ECO:0000256" key="1">
    <source>
        <dbReference type="SAM" id="MobiDB-lite"/>
    </source>
</evidence>
<protein>
    <submittedName>
        <fullName evidence="3">Uncharacterized protein</fullName>
    </submittedName>
</protein>
<evidence type="ECO:0000313" key="4">
    <source>
        <dbReference type="Proteomes" id="UP000000763"/>
    </source>
</evidence>
<feature type="region of interest" description="Disordered" evidence="1">
    <location>
        <begin position="142"/>
        <end position="170"/>
    </location>
</feature>
<feature type="region of interest" description="Disordered" evidence="1">
    <location>
        <begin position="75"/>
        <end position="127"/>
    </location>
</feature>
<dbReference type="EMBL" id="AP006171">
    <property type="protein sequence ID" value="BAD46659.1"/>
    <property type="molecule type" value="Genomic_DNA"/>
</dbReference>
<reference evidence="4" key="3">
    <citation type="journal article" date="2005" name="Nature">
        <title>The map-based sequence of the rice genome.</title>
        <authorList>
            <consortium name="International rice genome sequencing project (IRGSP)"/>
            <person name="Matsumoto T."/>
            <person name="Wu J."/>
            <person name="Kanamori H."/>
            <person name="Katayose Y."/>
            <person name="Fujisawa M."/>
            <person name="Namiki N."/>
            <person name="Mizuno H."/>
            <person name="Yamamoto K."/>
            <person name="Antonio B.A."/>
            <person name="Baba T."/>
            <person name="Sakata K."/>
            <person name="Nagamura Y."/>
            <person name="Aoki H."/>
            <person name="Arikawa K."/>
            <person name="Arita K."/>
            <person name="Bito T."/>
            <person name="Chiden Y."/>
            <person name="Fujitsuka N."/>
            <person name="Fukunaka R."/>
            <person name="Hamada M."/>
            <person name="Harada C."/>
            <person name="Hayashi A."/>
            <person name="Hijishita S."/>
            <person name="Honda M."/>
            <person name="Hosokawa S."/>
            <person name="Ichikawa Y."/>
            <person name="Idonuma A."/>
            <person name="Iijima M."/>
            <person name="Ikeda M."/>
            <person name="Ikeno M."/>
            <person name="Ito K."/>
            <person name="Ito S."/>
            <person name="Ito T."/>
            <person name="Ito Y."/>
            <person name="Ito Y."/>
            <person name="Iwabuchi A."/>
            <person name="Kamiya K."/>
            <person name="Karasawa W."/>
            <person name="Kurita K."/>
            <person name="Katagiri S."/>
            <person name="Kikuta A."/>
            <person name="Kobayashi H."/>
            <person name="Kobayashi N."/>
            <person name="Machita K."/>
            <person name="Maehara T."/>
            <person name="Masukawa M."/>
            <person name="Mizubayashi T."/>
            <person name="Mukai Y."/>
            <person name="Nagasaki H."/>
            <person name="Nagata Y."/>
            <person name="Naito S."/>
            <person name="Nakashima M."/>
            <person name="Nakama Y."/>
            <person name="Nakamichi Y."/>
            <person name="Nakamura M."/>
            <person name="Meguro A."/>
            <person name="Negishi M."/>
            <person name="Ohta I."/>
            <person name="Ohta T."/>
            <person name="Okamoto M."/>
            <person name="Ono N."/>
            <person name="Saji S."/>
            <person name="Sakaguchi M."/>
            <person name="Sakai K."/>
            <person name="Shibata M."/>
            <person name="Shimokawa T."/>
            <person name="Song J."/>
            <person name="Takazaki Y."/>
            <person name="Terasawa K."/>
            <person name="Tsugane M."/>
            <person name="Tsuji K."/>
            <person name="Ueda S."/>
            <person name="Waki K."/>
            <person name="Yamagata H."/>
            <person name="Yamamoto M."/>
            <person name="Yamamoto S."/>
            <person name="Yamane H."/>
            <person name="Yoshiki S."/>
            <person name="Yoshihara R."/>
            <person name="Yukawa K."/>
            <person name="Zhong H."/>
            <person name="Yano M."/>
            <person name="Yuan Q."/>
            <person name="Ouyang S."/>
            <person name="Liu J."/>
            <person name="Jones K.M."/>
            <person name="Gansberger K."/>
            <person name="Moffat K."/>
            <person name="Hill J."/>
            <person name="Bera J."/>
            <person name="Fadrosh D."/>
            <person name="Jin S."/>
            <person name="Johri S."/>
            <person name="Kim M."/>
            <person name="Overton L."/>
            <person name="Reardon M."/>
            <person name="Tsitrin T."/>
            <person name="Vuong H."/>
            <person name="Weaver B."/>
            <person name="Ciecko A."/>
            <person name="Tallon L."/>
            <person name="Jackson J."/>
            <person name="Pai G."/>
            <person name="Aken S.V."/>
            <person name="Utterback T."/>
            <person name="Reidmuller S."/>
            <person name="Feldblyum T."/>
            <person name="Hsiao J."/>
            <person name="Zismann V."/>
            <person name="Iobst S."/>
            <person name="de Vazeille A.R."/>
            <person name="Buell C.R."/>
            <person name="Ying K."/>
            <person name="Li Y."/>
            <person name="Lu T."/>
            <person name="Huang Y."/>
            <person name="Zhao Q."/>
            <person name="Feng Q."/>
            <person name="Zhang L."/>
            <person name="Zhu J."/>
            <person name="Weng Q."/>
            <person name="Mu J."/>
            <person name="Lu Y."/>
            <person name="Fan D."/>
            <person name="Liu Y."/>
            <person name="Guan J."/>
            <person name="Zhang Y."/>
            <person name="Yu S."/>
            <person name="Liu X."/>
            <person name="Zhang Y."/>
            <person name="Hong G."/>
            <person name="Han B."/>
            <person name="Choisne N."/>
            <person name="Demange N."/>
            <person name="Orjeda G."/>
            <person name="Samain S."/>
            <person name="Cattolico L."/>
            <person name="Pelletier E."/>
            <person name="Couloux A."/>
            <person name="Segurens B."/>
            <person name="Wincker P."/>
            <person name="D'Hont A."/>
            <person name="Scarpelli C."/>
            <person name="Weissenbach J."/>
            <person name="Salanoubat M."/>
            <person name="Quetier F."/>
            <person name="Yu Y."/>
            <person name="Kim H.R."/>
            <person name="Rambo T."/>
            <person name="Currie J."/>
            <person name="Collura K."/>
            <person name="Luo M."/>
            <person name="Yang T."/>
            <person name="Ammiraju J.S.S."/>
            <person name="Engler F."/>
            <person name="Soderlund C."/>
            <person name="Wing R.A."/>
            <person name="Palmer L.E."/>
            <person name="de la Bastide M."/>
            <person name="Spiegel L."/>
            <person name="Nascimento L."/>
            <person name="Zutavern T."/>
            <person name="O'Shaughnessy A."/>
            <person name="Dike S."/>
            <person name="Dedhia N."/>
            <person name="Preston R."/>
            <person name="Balija V."/>
            <person name="McCombie W.R."/>
            <person name="Chow T."/>
            <person name="Chen H."/>
            <person name="Chung M."/>
            <person name="Chen C."/>
            <person name="Shaw J."/>
            <person name="Wu H."/>
            <person name="Hsiao K."/>
            <person name="Chao Y."/>
            <person name="Chu M."/>
            <person name="Cheng C."/>
            <person name="Hour A."/>
            <person name="Lee P."/>
            <person name="Lin S."/>
            <person name="Lin Y."/>
            <person name="Liou J."/>
            <person name="Liu S."/>
            <person name="Hsing Y."/>
            <person name="Raghuvanshi S."/>
            <person name="Mohanty A."/>
            <person name="Bharti A.K."/>
            <person name="Gaur A."/>
            <person name="Gupta V."/>
            <person name="Kumar D."/>
            <person name="Ravi V."/>
            <person name="Vij S."/>
            <person name="Kapur A."/>
            <person name="Khurana P."/>
            <person name="Khurana P."/>
            <person name="Khurana J.P."/>
            <person name="Tyagi A.K."/>
            <person name="Gaikwad K."/>
            <person name="Singh A."/>
            <person name="Dalal V."/>
            <person name="Srivastava S."/>
            <person name="Dixit A."/>
            <person name="Pal A.K."/>
            <person name="Ghazi I.A."/>
            <person name="Yadav M."/>
            <person name="Pandit A."/>
            <person name="Bhargava A."/>
            <person name="Sureshbabu K."/>
            <person name="Batra K."/>
            <person name="Sharma T.R."/>
            <person name="Mohapatra T."/>
            <person name="Singh N.K."/>
            <person name="Messing J."/>
            <person name="Nelson A.B."/>
            <person name="Fuks G."/>
            <person name="Kavchok S."/>
            <person name="Keizer G."/>
            <person name="Linton E."/>
            <person name="Llaca V."/>
            <person name="Song R."/>
            <person name="Tanyolac B."/>
            <person name="Young S."/>
            <person name="Ho-Il K."/>
            <person name="Hahn J.H."/>
            <person name="Sangsakoo G."/>
            <person name="Vanavichit A."/>
            <person name="de Mattos Luiz.A.T."/>
            <person name="Zimmer P.D."/>
            <person name="Malone G."/>
            <person name="Dellagostin O."/>
            <person name="de Oliveira A.C."/>
            <person name="Bevan M."/>
            <person name="Bancroft I."/>
            <person name="Minx P."/>
            <person name="Cordum H."/>
            <person name="Wilson R."/>
            <person name="Cheng Z."/>
            <person name="Jin W."/>
            <person name="Jiang J."/>
            <person name="Leong S.A."/>
            <person name="Iwama H."/>
            <person name="Gojobori T."/>
            <person name="Itoh T."/>
            <person name="Niimura Y."/>
            <person name="Fujii Y."/>
            <person name="Habara T."/>
            <person name="Sakai H."/>
            <person name="Sato Y."/>
            <person name="Wilson G."/>
            <person name="Kumar K."/>
            <person name="McCouch S."/>
            <person name="Juretic N."/>
            <person name="Hoen D."/>
            <person name="Wright S."/>
            <person name="Bruskiewich R."/>
            <person name="Bureau T."/>
            <person name="Miyao A."/>
            <person name="Hirochika H."/>
            <person name="Nishikawa T."/>
            <person name="Kadowaki K."/>
            <person name="Sugiura M."/>
            <person name="Burr B."/>
            <person name="Sasaki T."/>
        </authorList>
    </citation>
    <scope>NUCLEOTIDE SEQUENCE [LARGE SCALE GENOMIC DNA]</scope>
    <source>
        <strain evidence="4">cv. Nipponbare</strain>
    </source>
</reference>
<dbReference type="Proteomes" id="UP000000763">
    <property type="component" value="Chromosome 9"/>
</dbReference>
<evidence type="ECO:0000313" key="2">
    <source>
        <dbReference type="EMBL" id="BAD46237.1"/>
    </source>
</evidence>
<organism evidence="3 4">
    <name type="scientific">Oryza sativa subsp. japonica</name>
    <name type="common">Rice</name>
    <dbReference type="NCBI Taxonomy" id="39947"/>
    <lineage>
        <taxon>Eukaryota</taxon>
        <taxon>Viridiplantae</taxon>
        <taxon>Streptophyta</taxon>
        <taxon>Embryophyta</taxon>
        <taxon>Tracheophyta</taxon>
        <taxon>Spermatophyta</taxon>
        <taxon>Magnoliopsida</taxon>
        <taxon>Liliopsida</taxon>
        <taxon>Poales</taxon>
        <taxon>Poaceae</taxon>
        <taxon>BOP clade</taxon>
        <taxon>Oryzoideae</taxon>
        <taxon>Oryzeae</taxon>
        <taxon>Oryzinae</taxon>
        <taxon>Oryza</taxon>
        <taxon>Oryza sativa</taxon>
    </lineage>
</organism>
<sequence length="170" mass="18023">MLFEEGQTCTLLSRRVVDKNDRFVTGLTLLMSSAHSRLPTTCPPQAEVEVGGACRRPSSTAAPDDDDNAQVRAWPEKGRRAPAAASASASTYVAAPDDDDDDTRARGRAEKGRWAVERRRATAAASATEAFVGRATTVEDNAAAADKAERRGGIDGHLSPSAAGGQKRRE</sequence>
<reference evidence="2" key="1">
    <citation type="submission" date="2002-07" db="EMBL/GenBank/DDBJ databases">
        <title>Oryza sativa nipponbare(GA3) genomic DNA, chromosome 9, BAC clone:OJ1155_H10.</title>
        <authorList>
            <person name="Sasaki T."/>
            <person name="Matsumoto T."/>
            <person name="Hattori M."/>
            <person name="Sakaki Y."/>
            <person name="Katayose Y."/>
        </authorList>
    </citation>
    <scope>NUCLEOTIDE SEQUENCE</scope>
</reference>
<feature type="compositionally biased region" description="Low complexity" evidence="1">
    <location>
        <begin position="81"/>
        <end position="95"/>
    </location>
</feature>